<name>A0ABW7X2B5_9NOCA</name>
<dbReference type="RefSeq" id="WP_397092988.1">
    <property type="nucleotide sequence ID" value="NZ_JBIRYO010000010.1"/>
</dbReference>
<evidence type="ECO:0000313" key="3">
    <source>
        <dbReference type="Proteomes" id="UP001611415"/>
    </source>
</evidence>
<sequence length="316" mass="31304">MVAAVFAVGLWPGAEPSRAQPPGADVSGAGIHVTTSVENVRVDPPGDRMPNFLMTFAHAVQLSGDYSLNVEGEGITTGQAVAGFLVGCALSLDNGFTVGIDPEQGLLASISPEFSQSNVAATLPSAPLTPVSTPPSATLTPLPTPPSATLTPLPTPQRAGTTPKTPATTSASAATTSASAATTSPSSATTSPSSATTSPSAESTSPSVETTSPSVETTSPSASAPSASLGPTVGGTLGLAEVLEATLAPGQITTVTTATIDLDDRTAFPYHFIFNNAALNVGQCASPVSAVPFITATVGTAVGTVQTSAYGSQFIF</sequence>
<dbReference type="Proteomes" id="UP001611415">
    <property type="component" value="Unassembled WGS sequence"/>
</dbReference>
<feature type="compositionally biased region" description="Low complexity" evidence="1">
    <location>
        <begin position="161"/>
        <end position="228"/>
    </location>
</feature>
<accession>A0ABW7X2B5</accession>
<reference evidence="2 3" key="1">
    <citation type="submission" date="2024-10" db="EMBL/GenBank/DDBJ databases">
        <title>The Natural Products Discovery Center: Release of the First 8490 Sequenced Strains for Exploring Actinobacteria Biosynthetic Diversity.</title>
        <authorList>
            <person name="Kalkreuter E."/>
            <person name="Kautsar S.A."/>
            <person name="Yang D."/>
            <person name="Bader C.D."/>
            <person name="Teijaro C.N."/>
            <person name="Fluegel L."/>
            <person name="Davis C.M."/>
            <person name="Simpson J.R."/>
            <person name="Lauterbach L."/>
            <person name="Steele A.D."/>
            <person name="Gui C."/>
            <person name="Meng S."/>
            <person name="Li G."/>
            <person name="Viehrig K."/>
            <person name="Ye F."/>
            <person name="Su P."/>
            <person name="Kiefer A.F."/>
            <person name="Nichols A."/>
            <person name="Cepeda A.J."/>
            <person name="Yan W."/>
            <person name="Fan B."/>
            <person name="Jiang Y."/>
            <person name="Adhikari A."/>
            <person name="Zheng C.-J."/>
            <person name="Schuster L."/>
            <person name="Cowan T.M."/>
            <person name="Smanski M.J."/>
            <person name="Chevrette M.G."/>
            <person name="De Carvalho L.P.S."/>
            <person name="Shen B."/>
        </authorList>
    </citation>
    <scope>NUCLEOTIDE SEQUENCE [LARGE SCALE GENOMIC DNA]</scope>
    <source>
        <strain evidence="2 3">NPDC019275</strain>
    </source>
</reference>
<dbReference type="Pfam" id="PF09203">
    <property type="entry name" value="MspA"/>
    <property type="match status" value="1"/>
</dbReference>
<dbReference type="EMBL" id="JBIRYO010000010">
    <property type="protein sequence ID" value="MFI2475248.1"/>
    <property type="molecule type" value="Genomic_DNA"/>
</dbReference>
<evidence type="ECO:0000256" key="1">
    <source>
        <dbReference type="SAM" id="MobiDB-lite"/>
    </source>
</evidence>
<comment type="caution">
    <text evidence="2">The sequence shown here is derived from an EMBL/GenBank/DDBJ whole genome shotgun (WGS) entry which is preliminary data.</text>
</comment>
<keyword evidence="3" id="KW-1185">Reference proteome</keyword>
<gene>
    <name evidence="2" type="ORF">ACH49W_17885</name>
</gene>
<dbReference type="InterPro" id="IPR015286">
    <property type="entry name" value="Porin_fam_mycobact-type"/>
</dbReference>
<proteinExistence type="predicted"/>
<feature type="region of interest" description="Disordered" evidence="1">
    <location>
        <begin position="125"/>
        <end position="230"/>
    </location>
</feature>
<organism evidence="2 3">
    <name type="scientific">Nocardia xishanensis</name>
    <dbReference type="NCBI Taxonomy" id="238964"/>
    <lineage>
        <taxon>Bacteria</taxon>
        <taxon>Bacillati</taxon>
        <taxon>Actinomycetota</taxon>
        <taxon>Actinomycetes</taxon>
        <taxon>Mycobacteriales</taxon>
        <taxon>Nocardiaceae</taxon>
        <taxon>Nocardia</taxon>
    </lineage>
</organism>
<evidence type="ECO:0000313" key="2">
    <source>
        <dbReference type="EMBL" id="MFI2475248.1"/>
    </source>
</evidence>
<protein>
    <submittedName>
        <fullName evidence="2">MspA family porin</fullName>
    </submittedName>
</protein>
<feature type="compositionally biased region" description="Low complexity" evidence="1">
    <location>
        <begin position="125"/>
        <end position="152"/>
    </location>
</feature>